<dbReference type="STRING" id="521003.COLINT_03612"/>
<dbReference type="AlphaFoldDB" id="C4FBZ3"/>
<name>C4FBZ3_9ACTN</name>
<reference evidence="1 2" key="1">
    <citation type="submission" date="2009-04" db="EMBL/GenBank/DDBJ databases">
        <authorList>
            <person name="Weinstock G."/>
            <person name="Sodergren E."/>
            <person name="Clifton S."/>
            <person name="Fulton L."/>
            <person name="Fulton B."/>
            <person name="Courtney L."/>
            <person name="Fronick C."/>
            <person name="Harrison M."/>
            <person name="Strong C."/>
            <person name="Farmer C."/>
            <person name="Delahaunty K."/>
            <person name="Markovic C."/>
            <person name="Hall O."/>
            <person name="Minx P."/>
            <person name="Tomlinson C."/>
            <person name="Mitreva M."/>
            <person name="Nelson J."/>
            <person name="Hou S."/>
            <person name="Wollam A."/>
            <person name="Pepin K.H."/>
            <person name="Johnson M."/>
            <person name="Bhonagiri V."/>
            <person name="Nash W.E."/>
            <person name="Warren W."/>
            <person name="Chinwalla A."/>
            <person name="Mardis E.R."/>
            <person name="Wilson R.K."/>
        </authorList>
    </citation>
    <scope>NUCLEOTIDE SEQUENCE [LARGE SCALE GENOMIC DNA]</scope>
    <source>
        <strain evidence="1 2">DSM 13280</strain>
    </source>
</reference>
<dbReference type="EMBL" id="ABXH02000041">
    <property type="protein sequence ID" value="EEP43692.1"/>
    <property type="molecule type" value="Genomic_DNA"/>
</dbReference>
<comment type="caution">
    <text evidence="1">The sequence shown here is derived from an EMBL/GenBank/DDBJ whole genome shotgun (WGS) entry which is preliminary data.</text>
</comment>
<evidence type="ECO:0000313" key="2">
    <source>
        <dbReference type="Proteomes" id="UP000003295"/>
    </source>
</evidence>
<proteinExistence type="predicted"/>
<dbReference type="Proteomes" id="UP000003295">
    <property type="component" value="Unassembled WGS sequence"/>
</dbReference>
<gene>
    <name evidence="1" type="ORF">COLINT_03612</name>
</gene>
<evidence type="ECO:0000313" key="1">
    <source>
        <dbReference type="EMBL" id="EEP43692.1"/>
    </source>
</evidence>
<accession>C4FBZ3</accession>
<organism evidence="1 2">
    <name type="scientific">Collinsella intestinalis DSM 13280</name>
    <dbReference type="NCBI Taxonomy" id="521003"/>
    <lineage>
        <taxon>Bacteria</taxon>
        <taxon>Bacillati</taxon>
        <taxon>Actinomycetota</taxon>
        <taxon>Coriobacteriia</taxon>
        <taxon>Coriobacteriales</taxon>
        <taxon>Coriobacteriaceae</taxon>
        <taxon>Collinsella</taxon>
    </lineage>
</organism>
<sequence>MCPISVMALRRRACCSWSSIPVASRCILERSASGWQHSFIKPDKRWANC</sequence>
<dbReference type="HOGENOM" id="CLU_3134473_0_0_11"/>
<protein>
    <submittedName>
        <fullName evidence="1">Uncharacterized protein</fullName>
    </submittedName>
</protein>